<protein>
    <submittedName>
        <fullName evidence="2">DgyrCDS4517</fullName>
    </submittedName>
</protein>
<evidence type="ECO:0000256" key="1">
    <source>
        <dbReference type="SAM" id="MobiDB-lite"/>
    </source>
</evidence>
<dbReference type="InterPro" id="IPR014848">
    <property type="entry name" value="Rgp1"/>
</dbReference>
<proteinExistence type="predicted"/>
<reference evidence="2 3" key="1">
    <citation type="submission" date="2020-08" db="EMBL/GenBank/DDBJ databases">
        <authorList>
            <person name="Hejnol A."/>
        </authorList>
    </citation>
    <scope>NUCLEOTIDE SEQUENCE [LARGE SCALE GENOMIC DNA]</scope>
</reference>
<dbReference type="Pfam" id="PF08737">
    <property type="entry name" value="Rgp1"/>
    <property type="match status" value="2"/>
</dbReference>
<dbReference type="PANTHER" id="PTHR12507">
    <property type="entry name" value="REDUCED GROWTH PHENOTYPE 1 RGP1, YEAST -RELATED"/>
    <property type="match status" value="1"/>
</dbReference>
<dbReference type="Proteomes" id="UP000549394">
    <property type="component" value="Unassembled WGS sequence"/>
</dbReference>
<dbReference type="OrthoDB" id="1918at2759"/>
<organism evidence="2 3">
    <name type="scientific">Dimorphilus gyrociliatus</name>
    <dbReference type="NCBI Taxonomy" id="2664684"/>
    <lineage>
        <taxon>Eukaryota</taxon>
        <taxon>Metazoa</taxon>
        <taxon>Spiralia</taxon>
        <taxon>Lophotrochozoa</taxon>
        <taxon>Annelida</taxon>
        <taxon>Polychaeta</taxon>
        <taxon>Polychaeta incertae sedis</taxon>
        <taxon>Dinophilidae</taxon>
        <taxon>Dimorphilus</taxon>
    </lineage>
</organism>
<sequence>MLEVYAQPIDRSVFVAGETIECRIVFINANTGIKQRTKSVQLAWASAQIHCQCTTNESRISIPKSEPTSADLSSSANETSFVPSRGEKGQAVLTSKPTILFCDLALKSGERREFIYKESIPLDAPPSYRGNSIKYAYKITIGTQQLNKPTELLRVSFRVLVVPGLNDLTVYADPDSLTPSNPFRKQQKNKETAPTGILDIALQIIQNLTCRRTTNFYNITNSNGKVARFCLFKQAFRIGDDIIGTFDFSLGTIPCIKMAVSLQSEEQVSAECRKKNTSNSSITTHCRQQLFCLHSLHTHITIPVPLTATPEFFTDLVHLKWKLHFEFVVCSDTVDVNALCGLTSLTEYETWKAPECLQVETMIWDLPVKILATNPVSCPPHSTSVGYG</sequence>
<evidence type="ECO:0000313" key="3">
    <source>
        <dbReference type="Proteomes" id="UP000549394"/>
    </source>
</evidence>
<accession>A0A7I8VHR8</accession>
<comment type="caution">
    <text evidence="2">The sequence shown here is derived from an EMBL/GenBank/DDBJ whole genome shotgun (WGS) entry which is preliminary data.</text>
</comment>
<dbReference type="AlphaFoldDB" id="A0A7I8VHR8"/>
<name>A0A7I8VHR8_9ANNE</name>
<evidence type="ECO:0000313" key="2">
    <source>
        <dbReference type="EMBL" id="CAD5115553.1"/>
    </source>
</evidence>
<feature type="region of interest" description="Disordered" evidence="1">
    <location>
        <begin position="60"/>
        <end position="83"/>
    </location>
</feature>
<keyword evidence="3" id="KW-1185">Reference proteome</keyword>
<dbReference type="EMBL" id="CAJFCJ010000006">
    <property type="protein sequence ID" value="CAD5115553.1"/>
    <property type="molecule type" value="Genomic_DNA"/>
</dbReference>
<feature type="compositionally biased region" description="Polar residues" evidence="1">
    <location>
        <begin position="66"/>
        <end position="82"/>
    </location>
</feature>
<gene>
    <name evidence="2" type="ORF">DGYR_LOCUS4282</name>
</gene>